<gene>
    <name evidence="3" type="ORF">SAMN04515671_4160</name>
</gene>
<evidence type="ECO:0000256" key="1">
    <source>
        <dbReference type="SAM" id="MobiDB-lite"/>
    </source>
</evidence>
<feature type="region of interest" description="Disordered" evidence="1">
    <location>
        <begin position="1"/>
        <end position="26"/>
    </location>
</feature>
<dbReference type="Pfam" id="PF10939">
    <property type="entry name" value="DUF2631"/>
    <property type="match status" value="1"/>
</dbReference>
<name>A0A1H0SL64_9ACTN</name>
<dbReference type="STRING" id="1090615.SAMN04515671_4160"/>
<feature type="transmembrane region" description="Helical" evidence="2">
    <location>
        <begin position="50"/>
        <end position="69"/>
    </location>
</feature>
<keyword evidence="2" id="KW-0812">Transmembrane</keyword>
<dbReference type="RefSeq" id="WP_231988228.1">
    <property type="nucleotide sequence ID" value="NZ_LT629710.1"/>
</dbReference>
<evidence type="ECO:0000313" key="3">
    <source>
        <dbReference type="EMBL" id="SDP42279.1"/>
    </source>
</evidence>
<evidence type="ECO:0000256" key="2">
    <source>
        <dbReference type="SAM" id="Phobius"/>
    </source>
</evidence>
<proteinExistence type="predicted"/>
<keyword evidence="2" id="KW-1133">Transmembrane helix</keyword>
<protein>
    <recommendedName>
        <fullName evidence="5">DUF2631 domain-containing protein</fullName>
    </recommendedName>
</protein>
<evidence type="ECO:0000313" key="4">
    <source>
        <dbReference type="Proteomes" id="UP000198741"/>
    </source>
</evidence>
<feature type="transmembrane region" description="Helical" evidence="2">
    <location>
        <begin position="75"/>
        <end position="93"/>
    </location>
</feature>
<dbReference type="AlphaFoldDB" id="A0A1H0SL64"/>
<sequence>MSGTDLEKHDSHGDLETAHHGAVVSYNPDAPSEEWGWHGHWSDFAPRGRFLLLGLGVVGLLLMLIGNHQSHVEDYFLVLIALIMAAWMARTHLQRRRERRIRP</sequence>
<accession>A0A1H0SL64</accession>
<dbReference type="EMBL" id="LT629710">
    <property type="protein sequence ID" value="SDP42279.1"/>
    <property type="molecule type" value="Genomic_DNA"/>
</dbReference>
<feature type="compositionally biased region" description="Basic and acidic residues" evidence="1">
    <location>
        <begin position="1"/>
        <end position="19"/>
    </location>
</feature>
<reference evidence="3 4" key="1">
    <citation type="submission" date="2016-10" db="EMBL/GenBank/DDBJ databases">
        <authorList>
            <person name="de Groot N.N."/>
        </authorList>
    </citation>
    <scope>NUCLEOTIDE SEQUENCE [LARGE SCALE GENOMIC DNA]</scope>
    <source>
        <strain evidence="4">P4-7,KCTC 19426,CECT 7604</strain>
    </source>
</reference>
<evidence type="ECO:0008006" key="5">
    <source>
        <dbReference type="Google" id="ProtNLM"/>
    </source>
</evidence>
<dbReference type="Proteomes" id="UP000198741">
    <property type="component" value="Chromosome I"/>
</dbReference>
<organism evidence="3 4">
    <name type="scientific">Nakamurella panacisegetis</name>
    <dbReference type="NCBI Taxonomy" id="1090615"/>
    <lineage>
        <taxon>Bacteria</taxon>
        <taxon>Bacillati</taxon>
        <taxon>Actinomycetota</taxon>
        <taxon>Actinomycetes</taxon>
        <taxon>Nakamurellales</taxon>
        <taxon>Nakamurellaceae</taxon>
        <taxon>Nakamurella</taxon>
    </lineage>
</organism>
<keyword evidence="2" id="KW-0472">Membrane</keyword>
<dbReference type="InterPro" id="IPR024341">
    <property type="entry name" value="DUF2631"/>
</dbReference>
<keyword evidence="4" id="KW-1185">Reference proteome</keyword>